<protein>
    <submittedName>
        <fullName evidence="2">Flavodoxin</fullName>
    </submittedName>
</protein>
<reference evidence="3" key="1">
    <citation type="submission" date="2014-09" db="EMBL/GenBank/DDBJ databases">
        <title>Whole genome shotgun sequence of Streptomyces sp. NBRC 110027.</title>
        <authorList>
            <person name="Komaki H."/>
            <person name="Ichikawa N."/>
            <person name="Katano-Makiyama Y."/>
            <person name="Hosoyama A."/>
            <person name="Hashimoto M."/>
            <person name="Uohara A."/>
            <person name="Kitahashi Y."/>
            <person name="Ohji S."/>
            <person name="Kimura A."/>
            <person name="Yamazoe A."/>
            <person name="Igarashi Y."/>
            <person name="Fujita N."/>
        </authorList>
    </citation>
    <scope>NUCLEOTIDE SEQUENCE [LARGE SCALE GENOMIC DNA]</scope>
    <source>
        <strain evidence="3">NBRC 110027</strain>
    </source>
</reference>
<dbReference type="InterPro" id="IPR029039">
    <property type="entry name" value="Flavoprotein-like_sf"/>
</dbReference>
<dbReference type="Proteomes" id="UP000048965">
    <property type="component" value="Unassembled WGS sequence"/>
</dbReference>
<dbReference type="AlphaFoldDB" id="A0A0P4RE82"/>
<feature type="region of interest" description="Disordered" evidence="1">
    <location>
        <begin position="23"/>
        <end position="44"/>
    </location>
</feature>
<evidence type="ECO:0000256" key="1">
    <source>
        <dbReference type="SAM" id="MobiDB-lite"/>
    </source>
</evidence>
<organism evidence="2 3">
    <name type="scientific">Streptomyces lydicamycinicus</name>
    <dbReference type="NCBI Taxonomy" id="1546107"/>
    <lineage>
        <taxon>Bacteria</taxon>
        <taxon>Bacillati</taxon>
        <taxon>Actinomycetota</taxon>
        <taxon>Actinomycetes</taxon>
        <taxon>Kitasatosporales</taxon>
        <taxon>Streptomycetaceae</taxon>
        <taxon>Streptomyces</taxon>
    </lineage>
</organism>
<comment type="caution">
    <text evidence="2">The sequence shown here is derived from an EMBL/GenBank/DDBJ whole genome shotgun (WGS) entry which is preliminary data.</text>
</comment>
<evidence type="ECO:0000313" key="2">
    <source>
        <dbReference type="EMBL" id="GAO11093.1"/>
    </source>
</evidence>
<sequence>MSLAHWPAAMALLTRLASQRGTERAFAGQLRPPGGGPQAHLPDQGDCADFAREKPVGALPGPCPAAIASFFPPFLEVHRTGDRHGTQEDSEPTNTQGIIDVSARIIEKQGVQVDHTHPVDYDIATGVWPDMTEQCWASEWLQLQKRAMGADVPRRARPICLGDNGSVTKQAIERLYGNSSFLNDLGQYARCDRGGGCLITGMETGAKHCAMNILLHSLQHLGCTIPQADTGRFGEVGAAPSCLAPASGGREHDFTNCNKPHDLEPAAPGRVARGRRHPRQRQPALAVGRRMPPRLRGLRMSGTGR</sequence>
<dbReference type="EMBL" id="BBNO01000008">
    <property type="protein sequence ID" value="GAO11093.1"/>
    <property type="molecule type" value="Genomic_DNA"/>
</dbReference>
<evidence type="ECO:0000313" key="3">
    <source>
        <dbReference type="Proteomes" id="UP000048965"/>
    </source>
</evidence>
<proteinExistence type="predicted"/>
<dbReference type="SUPFAM" id="SSF52218">
    <property type="entry name" value="Flavoproteins"/>
    <property type="match status" value="1"/>
</dbReference>
<accession>A0A0P4RE82</accession>
<gene>
    <name evidence="2" type="ORF">TPA0598_08_00040</name>
</gene>
<name>A0A0P4RE82_9ACTN</name>
<keyword evidence="3" id="KW-1185">Reference proteome</keyword>
<reference evidence="2 3" key="2">
    <citation type="journal article" date="2015" name="Stand. Genomic Sci.">
        <title>Draft genome sequence of marine-derived Streptomyces sp. TP-A0598, a producer of anti-MRSA antibiotic lydicamycins.</title>
        <authorList>
            <person name="Komaki H."/>
            <person name="Ichikawa N."/>
            <person name="Hosoyama A."/>
            <person name="Fujita N."/>
            <person name="Igarashi Y."/>
        </authorList>
    </citation>
    <scope>NUCLEOTIDE SEQUENCE [LARGE SCALE GENOMIC DNA]</scope>
    <source>
        <strain evidence="2 3">NBRC 110027</strain>
    </source>
</reference>